<name>A0A1E3LWI7_9SPHN</name>
<sequence>MADPRIIDVTLDERTILWRSADIEQERRIAIFDLIEENSFAPQRAYPDGYAGPYRIALSVQEGRLGLEIKREDDSHLETLILGLARFRRPIRDYFAICDSYFQAIRQATAQQIETIDMARRGIHDEAARLLMERLEGKIAIDFATARRLFTLICVLHIKA</sequence>
<dbReference type="NCBIfam" id="NF002769">
    <property type="entry name" value="PRK02853.1"/>
    <property type="match status" value="1"/>
</dbReference>
<dbReference type="InterPro" id="IPR008321">
    <property type="entry name" value="UCP032146"/>
</dbReference>
<accession>A0A1E3LWI7</accession>
<gene>
    <name evidence="2" type="ORF">BFL28_15385</name>
</gene>
<keyword evidence="3" id="KW-1185">Reference proteome</keyword>
<dbReference type="PIRSF" id="PIRSF032146">
    <property type="entry name" value="UCP032146"/>
    <property type="match status" value="1"/>
</dbReference>
<dbReference type="Proteomes" id="UP000094487">
    <property type="component" value="Unassembled WGS sequence"/>
</dbReference>
<dbReference type="STRING" id="1888892.BFL28_15385"/>
<reference evidence="2 3" key="1">
    <citation type="submission" date="2016-08" db="EMBL/GenBank/DDBJ databases">
        <title>Draft genome of the agarase producing Sphingomonas sp. MCT13.</title>
        <authorList>
            <person name="D'Andrea M.M."/>
            <person name="Rossolini G.M."/>
            <person name="Thaller M.C."/>
        </authorList>
    </citation>
    <scope>NUCLEOTIDE SEQUENCE [LARGE SCALE GENOMIC DNA]</scope>
    <source>
        <strain evidence="2 3">MCT13</strain>
    </source>
</reference>
<comment type="caution">
    <text evidence="2">The sequence shown here is derived from an EMBL/GenBank/DDBJ whole genome shotgun (WGS) entry which is preliminary data.</text>
</comment>
<dbReference type="OrthoDB" id="9798434at2"/>
<evidence type="ECO:0000313" key="3">
    <source>
        <dbReference type="Proteomes" id="UP000094487"/>
    </source>
</evidence>
<evidence type="ECO:0000256" key="1">
    <source>
        <dbReference type="HAMAP-Rule" id="MF_00678"/>
    </source>
</evidence>
<comment type="similarity">
    <text evidence="1">Belongs to the UPF0262 family.</text>
</comment>
<dbReference type="AlphaFoldDB" id="A0A1E3LWI7"/>
<dbReference type="RefSeq" id="WP_069320156.1">
    <property type="nucleotide sequence ID" value="NZ_MDDS01000019.1"/>
</dbReference>
<proteinExistence type="inferred from homology"/>
<protein>
    <recommendedName>
        <fullName evidence="1">UPF0262 protein BFL28_15385</fullName>
    </recommendedName>
</protein>
<dbReference type="EMBL" id="MDDS01000019">
    <property type="protein sequence ID" value="ODP38109.1"/>
    <property type="molecule type" value="Genomic_DNA"/>
</dbReference>
<dbReference type="HAMAP" id="MF_00678">
    <property type="entry name" value="UPF0262"/>
    <property type="match status" value="1"/>
</dbReference>
<evidence type="ECO:0000313" key="2">
    <source>
        <dbReference type="EMBL" id="ODP38109.1"/>
    </source>
</evidence>
<dbReference type="Pfam" id="PF06793">
    <property type="entry name" value="UPF0262"/>
    <property type="match status" value="1"/>
</dbReference>
<organism evidence="2 3">
    <name type="scientific">Sphingomonas turrisvirgatae</name>
    <dbReference type="NCBI Taxonomy" id="1888892"/>
    <lineage>
        <taxon>Bacteria</taxon>
        <taxon>Pseudomonadati</taxon>
        <taxon>Pseudomonadota</taxon>
        <taxon>Alphaproteobacteria</taxon>
        <taxon>Sphingomonadales</taxon>
        <taxon>Sphingomonadaceae</taxon>
        <taxon>Sphingomonas</taxon>
    </lineage>
</organism>